<evidence type="ECO:0000313" key="2">
    <source>
        <dbReference type="Proteomes" id="UP000195569"/>
    </source>
</evidence>
<proteinExistence type="predicted"/>
<sequence length="62" mass="7157">MAKVFFGFEFDKLSLADEVKEDVVRDALKRGEQAIEHGSVSKRRNARLLRPFIGHRIHGSKY</sequence>
<dbReference type="EMBL" id="CYGY02000056">
    <property type="protein sequence ID" value="SIT47329.1"/>
    <property type="molecule type" value="Genomic_DNA"/>
</dbReference>
<keyword evidence="2" id="KW-1185">Reference proteome</keyword>
<evidence type="ECO:0000313" key="1">
    <source>
        <dbReference type="EMBL" id="SIT47329.1"/>
    </source>
</evidence>
<dbReference type="AlphaFoldDB" id="A0A1N7SIU0"/>
<name>A0A1N7SIU0_9BURK</name>
<accession>A0A1N7SIU0</accession>
<reference evidence="1" key="1">
    <citation type="submission" date="2016-12" db="EMBL/GenBank/DDBJ databases">
        <authorList>
            <person name="Moulin L."/>
        </authorList>
    </citation>
    <scope>NUCLEOTIDE SEQUENCE [LARGE SCALE GENOMIC DNA]</scope>
    <source>
        <strain evidence="1">STM 7183</strain>
    </source>
</reference>
<gene>
    <name evidence="1" type="ORF">BN2476_560109</name>
</gene>
<comment type="caution">
    <text evidence="1">The sequence shown here is derived from an EMBL/GenBank/DDBJ whole genome shotgun (WGS) entry which is preliminary data.</text>
</comment>
<protein>
    <submittedName>
        <fullName evidence="1">Uncharacterized protein</fullName>
    </submittedName>
</protein>
<dbReference type="Proteomes" id="UP000195569">
    <property type="component" value="Unassembled WGS sequence"/>
</dbReference>
<organism evidence="1 2">
    <name type="scientific">Paraburkholderia piptadeniae</name>
    <dbReference type="NCBI Taxonomy" id="1701573"/>
    <lineage>
        <taxon>Bacteria</taxon>
        <taxon>Pseudomonadati</taxon>
        <taxon>Pseudomonadota</taxon>
        <taxon>Betaproteobacteria</taxon>
        <taxon>Burkholderiales</taxon>
        <taxon>Burkholderiaceae</taxon>
        <taxon>Paraburkholderia</taxon>
    </lineage>
</organism>